<keyword evidence="1" id="KW-0472">Membrane</keyword>
<feature type="transmembrane region" description="Helical" evidence="1">
    <location>
        <begin position="12"/>
        <end position="33"/>
    </location>
</feature>
<feature type="transmembrane region" description="Helical" evidence="1">
    <location>
        <begin position="76"/>
        <end position="94"/>
    </location>
</feature>
<feature type="transmembrane region" description="Helical" evidence="1">
    <location>
        <begin position="351"/>
        <end position="372"/>
    </location>
</feature>
<feature type="transmembrane region" description="Helical" evidence="1">
    <location>
        <begin position="100"/>
        <end position="116"/>
    </location>
</feature>
<keyword evidence="3" id="KW-1185">Reference proteome</keyword>
<dbReference type="InterPro" id="IPR025686">
    <property type="entry name" value="Glucos_trans_II"/>
</dbReference>
<evidence type="ECO:0000256" key="1">
    <source>
        <dbReference type="SAM" id="Phobius"/>
    </source>
</evidence>
<organism evidence="2 3">
    <name type="scientific">Enterobacter intestinihominis</name>
    <dbReference type="NCBI Taxonomy" id="3133180"/>
    <lineage>
        <taxon>Bacteria</taxon>
        <taxon>Pseudomonadati</taxon>
        <taxon>Pseudomonadota</taxon>
        <taxon>Gammaproteobacteria</taxon>
        <taxon>Enterobacterales</taxon>
        <taxon>Enterobacteriaceae</taxon>
        <taxon>Enterobacter</taxon>
    </lineage>
</organism>
<dbReference type="EMBL" id="JBEBZA010000011">
    <property type="protein sequence ID" value="MES0426987.1"/>
    <property type="molecule type" value="Genomic_DNA"/>
</dbReference>
<name>A0ABV1ZHA5_9ENTR</name>
<proteinExistence type="predicted"/>
<dbReference type="RefSeq" id="WP_047719014.1">
    <property type="nucleotide sequence ID" value="NZ_JBBNPZ010000012.1"/>
</dbReference>
<dbReference type="Proteomes" id="UP001467192">
    <property type="component" value="Unassembled WGS sequence"/>
</dbReference>
<sequence length="500" mass="56280">MLRFNLDKKLFSMILLMSLIFFLPIILSSHYYVDDLGRSIYGYSKWSDNGRPLADLLFLSLSFGPQLPDISPLPQLLALGILSLSVYFSAKAFLTEFDGYVAAIISMVAISSPFLLENISYKYDAFPMSISVLCAIIPFAFKSVELKKQFLYCFTSVILILCIYQASINIYIIFAILYVLNIFRLGETRNGLLSIVASIGGLGISYIIYSTFISPYFLVGSYNLRHSELATSGINDALTVLSRNITEFGKLISLVVTTPFIIFCVVVLTLSLIALIKISLVKCSYSKPEKIMKLLVIVFSPFAVLCMITGPMMLLRDPVLSPRVLMAFGTACFFFAVLSTWAFSRTKLYKSLCGILFTVYALYSLGVAYAYANSLNNQEKYENAIIQLMMSDLNSLGLSSYEFIAFKGGVSLSPEVRMAAKKYPIISKLIQPTINNQWVWGHTQMMHFDLDKKFQSFDYHMSLKSSLCTFENIRNSNNYNILIDKKSSTIVFDFTKTECK</sequence>
<accession>A0ABV1ZHA5</accession>
<feature type="transmembrane region" description="Helical" evidence="1">
    <location>
        <begin position="251"/>
        <end position="273"/>
    </location>
</feature>
<protein>
    <submittedName>
        <fullName evidence="2">Glucosyltransferase domain-containing protein</fullName>
    </submittedName>
</protein>
<feature type="transmembrane region" description="Helical" evidence="1">
    <location>
        <begin position="325"/>
        <end position="344"/>
    </location>
</feature>
<reference evidence="3" key="1">
    <citation type="journal article" date="2024" name="Commun. Biol.">
        <title>Bacillamide D produced by Bacillus cereus from the mouse intestinal bacterial collection (miBC) is a potent cytotoxin in vitro.</title>
        <authorList>
            <person name="Hohmann M."/>
            <person name="Brunner V."/>
            <person name="Johannes W."/>
            <person name="Schum D."/>
            <person name="Carroll L.M."/>
            <person name="Liu T."/>
            <person name="Sasaki D."/>
            <person name="Bosch J."/>
            <person name="Clavel T."/>
            <person name="Sieber S.A."/>
            <person name="Zeller G."/>
            <person name="Tschurtschenthaler M."/>
            <person name="Janssen K.P."/>
            <person name="Gulder T.A.M."/>
        </authorList>
    </citation>
    <scope>NUCLEOTIDE SEQUENCE [LARGE SCALE GENOMIC DNA]</scope>
    <source>
        <strain evidence="3">LK_304 Iso 8</strain>
    </source>
</reference>
<dbReference type="Pfam" id="PF14264">
    <property type="entry name" value="Glucos_trans_II"/>
    <property type="match status" value="1"/>
</dbReference>
<keyword evidence="1" id="KW-1133">Transmembrane helix</keyword>
<feature type="transmembrane region" description="Helical" evidence="1">
    <location>
        <begin position="294"/>
        <end position="313"/>
    </location>
</feature>
<keyword evidence="1" id="KW-0812">Transmembrane</keyword>
<evidence type="ECO:0000313" key="3">
    <source>
        <dbReference type="Proteomes" id="UP001467192"/>
    </source>
</evidence>
<evidence type="ECO:0000313" key="2">
    <source>
        <dbReference type="EMBL" id="MES0426987.1"/>
    </source>
</evidence>
<feature type="transmembrane region" description="Helical" evidence="1">
    <location>
        <begin position="192"/>
        <end position="218"/>
    </location>
</feature>
<feature type="transmembrane region" description="Helical" evidence="1">
    <location>
        <begin position="149"/>
        <end position="180"/>
    </location>
</feature>
<gene>
    <name evidence="2" type="ORF">ABMC12_11905</name>
</gene>
<comment type="caution">
    <text evidence="2">The sequence shown here is derived from an EMBL/GenBank/DDBJ whole genome shotgun (WGS) entry which is preliminary data.</text>
</comment>